<accession>A0ABU5EWF4</accession>
<reference evidence="2" key="1">
    <citation type="journal article" date="2023" name="Mar. Drugs">
        <title>Gemmata algarum, a Novel Planctomycete Isolated from an Algal Mat, Displays Antimicrobial Activity.</title>
        <authorList>
            <person name="Kumar G."/>
            <person name="Kallscheuer N."/>
            <person name="Kashif M."/>
            <person name="Ahamad S."/>
            <person name="Jagadeeshwari U."/>
            <person name="Pannikurungottu S."/>
            <person name="Haufschild T."/>
            <person name="Kabuu M."/>
            <person name="Sasikala C."/>
            <person name="Jogler C."/>
            <person name="Ramana C."/>
        </authorList>
    </citation>
    <scope>NUCLEOTIDE SEQUENCE [LARGE SCALE GENOMIC DNA]</scope>
    <source>
        <strain evidence="2">JC673</strain>
    </source>
</reference>
<dbReference type="Proteomes" id="UP001272242">
    <property type="component" value="Unassembled WGS sequence"/>
</dbReference>
<keyword evidence="2" id="KW-1185">Reference proteome</keyword>
<organism evidence="1 2">
    <name type="scientific">Gemmata algarum</name>
    <dbReference type="NCBI Taxonomy" id="2975278"/>
    <lineage>
        <taxon>Bacteria</taxon>
        <taxon>Pseudomonadati</taxon>
        <taxon>Planctomycetota</taxon>
        <taxon>Planctomycetia</taxon>
        <taxon>Gemmatales</taxon>
        <taxon>Gemmataceae</taxon>
        <taxon>Gemmata</taxon>
    </lineage>
</organism>
<evidence type="ECO:0000313" key="1">
    <source>
        <dbReference type="EMBL" id="MDY3558972.1"/>
    </source>
</evidence>
<protein>
    <recommendedName>
        <fullName evidence="3">SMI1/KNR4 family protein</fullName>
    </recommendedName>
</protein>
<evidence type="ECO:0000313" key="2">
    <source>
        <dbReference type="Proteomes" id="UP001272242"/>
    </source>
</evidence>
<evidence type="ECO:0008006" key="3">
    <source>
        <dbReference type="Google" id="ProtNLM"/>
    </source>
</evidence>
<sequence length="103" mass="11408">MGELDSAFVPVKTAESRVQCNLLRDIFGNPFQSINFAFEWRTETAVAVASQMYESRDFSAMPILADALQDAGCDNDDILNHCRDPKGAHVRGCWVVDLLLGKS</sequence>
<proteinExistence type="predicted"/>
<dbReference type="EMBL" id="JAXBLV010000074">
    <property type="protein sequence ID" value="MDY3558972.1"/>
    <property type="molecule type" value="Genomic_DNA"/>
</dbReference>
<gene>
    <name evidence="1" type="ORF">R5W23_006162</name>
</gene>
<comment type="caution">
    <text evidence="1">The sequence shown here is derived from an EMBL/GenBank/DDBJ whole genome shotgun (WGS) entry which is preliminary data.</text>
</comment>
<dbReference type="RefSeq" id="WP_320685820.1">
    <property type="nucleotide sequence ID" value="NZ_JAXBLV010000074.1"/>
</dbReference>
<name>A0ABU5EWF4_9BACT</name>